<sequence>MKLCHLWRPCITATTVGKAFSLRPTSYSMHGHLTCLPGSMSVMSVAGSSLPLRASAFTASFICGTVALTIKQLLVQKSTRSSTENDDHIIAHSALGTFCTWHH</sequence>
<dbReference type="Proteomes" id="UP001321473">
    <property type="component" value="Unassembled WGS sequence"/>
</dbReference>
<organism evidence="1 2">
    <name type="scientific">Amblyomma americanum</name>
    <name type="common">Lone star tick</name>
    <dbReference type="NCBI Taxonomy" id="6943"/>
    <lineage>
        <taxon>Eukaryota</taxon>
        <taxon>Metazoa</taxon>
        <taxon>Ecdysozoa</taxon>
        <taxon>Arthropoda</taxon>
        <taxon>Chelicerata</taxon>
        <taxon>Arachnida</taxon>
        <taxon>Acari</taxon>
        <taxon>Parasitiformes</taxon>
        <taxon>Ixodida</taxon>
        <taxon>Ixodoidea</taxon>
        <taxon>Ixodidae</taxon>
        <taxon>Amblyomminae</taxon>
        <taxon>Amblyomma</taxon>
    </lineage>
</organism>
<protein>
    <submittedName>
        <fullName evidence="1">Uncharacterized protein</fullName>
    </submittedName>
</protein>
<name>A0AAQ4EUA0_AMBAM</name>
<accession>A0AAQ4EUA0</accession>
<keyword evidence="2" id="KW-1185">Reference proteome</keyword>
<reference evidence="1 2" key="1">
    <citation type="journal article" date="2023" name="Arcadia Sci">
        <title>De novo assembly of a long-read Amblyomma americanum tick genome.</title>
        <authorList>
            <person name="Chou S."/>
            <person name="Poskanzer K.E."/>
            <person name="Rollins M."/>
            <person name="Thuy-Boun P.S."/>
        </authorList>
    </citation>
    <scope>NUCLEOTIDE SEQUENCE [LARGE SCALE GENOMIC DNA]</scope>
    <source>
        <strain evidence="1">F_SG_1</strain>
        <tissue evidence="1">Salivary glands</tissue>
    </source>
</reference>
<evidence type="ECO:0000313" key="2">
    <source>
        <dbReference type="Proteomes" id="UP001321473"/>
    </source>
</evidence>
<dbReference type="AlphaFoldDB" id="A0AAQ4EUA0"/>
<proteinExistence type="predicted"/>
<dbReference type="EMBL" id="JARKHS020011016">
    <property type="protein sequence ID" value="KAK8778195.1"/>
    <property type="molecule type" value="Genomic_DNA"/>
</dbReference>
<comment type="caution">
    <text evidence="1">The sequence shown here is derived from an EMBL/GenBank/DDBJ whole genome shotgun (WGS) entry which is preliminary data.</text>
</comment>
<gene>
    <name evidence="1" type="ORF">V5799_020460</name>
</gene>
<evidence type="ECO:0000313" key="1">
    <source>
        <dbReference type="EMBL" id="KAK8778195.1"/>
    </source>
</evidence>